<dbReference type="Proteomes" id="UP000230108">
    <property type="component" value="Unassembled WGS sequence"/>
</dbReference>
<evidence type="ECO:0000313" key="2">
    <source>
        <dbReference type="EMBL" id="PIY69234.1"/>
    </source>
</evidence>
<dbReference type="SUPFAM" id="SSF53474">
    <property type="entry name" value="alpha/beta-Hydrolases"/>
    <property type="match status" value="1"/>
</dbReference>
<dbReference type="AlphaFoldDB" id="A0A2M7QDD3"/>
<protein>
    <recommendedName>
        <fullName evidence="1">AB hydrolase-1 domain-containing protein</fullName>
    </recommendedName>
</protein>
<comment type="caution">
    <text evidence="2">The sequence shown here is derived from an EMBL/GenBank/DDBJ whole genome shotgun (WGS) entry which is preliminary data.</text>
</comment>
<gene>
    <name evidence="2" type="ORF">COY90_01740</name>
</gene>
<dbReference type="InterPro" id="IPR000073">
    <property type="entry name" value="AB_hydrolase_1"/>
</dbReference>
<evidence type="ECO:0000259" key="1">
    <source>
        <dbReference type="Pfam" id="PF00561"/>
    </source>
</evidence>
<dbReference type="Pfam" id="PF00561">
    <property type="entry name" value="Abhydrolase_1"/>
    <property type="match status" value="1"/>
</dbReference>
<reference evidence="3" key="1">
    <citation type="submission" date="2017-09" db="EMBL/GenBank/DDBJ databases">
        <title>Depth-based differentiation of microbial function through sediment-hosted aquifers and enrichment of novel symbionts in the deep terrestrial subsurface.</title>
        <authorList>
            <person name="Probst A.J."/>
            <person name="Ladd B."/>
            <person name="Jarett J.K."/>
            <person name="Geller-Mcgrath D.E."/>
            <person name="Sieber C.M.K."/>
            <person name="Emerson J.B."/>
            <person name="Anantharaman K."/>
            <person name="Thomas B.C."/>
            <person name="Malmstrom R."/>
            <person name="Stieglmeier M."/>
            <person name="Klingl A."/>
            <person name="Woyke T."/>
            <person name="Ryan C.M."/>
            <person name="Banfield J.F."/>
        </authorList>
    </citation>
    <scope>NUCLEOTIDE SEQUENCE [LARGE SCALE GENOMIC DNA]</scope>
</reference>
<organism evidence="2 3">
    <name type="scientific">Candidatus Roizmanbacteria bacterium CG_4_10_14_0_8_um_filter_39_9</name>
    <dbReference type="NCBI Taxonomy" id="1974829"/>
    <lineage>
        <taxon>Bacteria</taxon>
        <taxon>Candidatus Roizmaniibacteriota</taxon>
    </lineage>
</organism>
<evidence type="ECO:0000313" key="3">
    <source>
        <dbReference type="Proteomes" id="UP000230108"/>
    </source>
</evidence>
<name>A0A2M7QDD3_9BACT</name>
<feature type="domain" description="AB hydrolase-1" evidence="1">
    <location>
        <begin position="28"/>
        <end position="129"/>
    </location>
</feature>
<sequence length="256" mass="28619">MIPGPAIYNSSREKIDTLVEGLETAPVTVVLVHGIGTDKHETAGQFDDISKGLHDKYRTIRFDFSGFGKSEGRMEDFDYYKHADDLKSVLDYVKQTFSGQIYIVAQSMGTFITALLNPKGIERTVFMGIPNSNTSYIIELISKRWGSKPGAHIDMNGVSLVPRTSGAIQRFGAKFWTSLKNFNPVGAVTAFSKNTHLLILHPLQDELVGQQFLEAYKSIQNVAIEHINGDHSFRKTEDRTALIARIRTFFNSDTII</sequence>
<dbReference type="Gene3D" id="3.40.50.1820">
    <property type="entry name" value="alpha/beta hydrolase"/>
    <property type="match status" value="1"/>
</dbReference>
<proteinExistence type="predicted"/>
<dbReference type="EMBL" id="PFLF01000042">
    <property type="protein sequence ID" value="PIY69234.1"/>
    <property type="molecule type" value="Genomic_DNA"/>
</dbReference>
<accession>A0A2M7QDD3</accession>
<dbReference type="InterPro" id="IPR029058">
    <property type="entry name" value="AB_hydrolase_fold"/>
</dbReference>